<evidence type="ECO:0000313" key="7">
    <source>
        <dbReference type="RefSeq" id="XP_032827949.1"/>
    </source>
</evidence>
<dbReference type="Proteomes" id="UP001318040">
    <property type="component" value="Chromosome 47"/>
</dbReference>
<dbReference type="PANTHER" id="PTHR24373:SF352">
    <property type="entry name" value="TSUKUSHI"/>
    <property type="match status" value="1"/>
</dbReference>
<dbReference type="InterPro" id="IPR050328">
    <property type="entry name" value="Dev_Immune_Receptor"/>
</dbReference>
<evidence type="ECO:0000256" key="4">
    <source>
        <dbReference type="SAM" id="SignalP"/>
    </source>
</evidence>
<dbReference type="GO" id="GO:0031012">
    <property type="term" value="C:extracellular matrix"/>
    <property type="evidence" value="ECO:0007669"/>
    <property type="project" value="TreeGrafter"/>
</dbReference>
<evidence type="ECO:0000256" key="1">
    <source>
        <dbReference type="ARBA" id="ARBA00022614"/>
    </source>
</evidence>
<dbReference type="CTD" id="25987"/>
<dbReference type="InterPro" id="IPR001611">
    <property type="entry name" value="Leu-rich_rpt"/>
</dbReference>
<dbReference type="InterPro" id="IPR032675">
    <property type="entry name" value="LRR_dom_sf"/>
</dbReference>
<dbReference type="Pfam" id="PF13855">
    <property type="entry name" value="LRR_8"/>
    <property type="match status" value="2"/>
</dbReference>
<keyword evidence="3" id="KW-0677">Repeat</keyword>
<organism evidence="6 9">
    <name type="scientific">Petromyzon marinus</name>
    <name type="common">Sea lamprey</name>
    <dbReference type="NCBI Taxonomy" id="7757"/>
    <lineage>
        <taxon>Eukaryota</taxon>
        <taxon>Metazoa</taxon>
        <taxon>Chordata</taxon>
        <taxon>Craniata</taxon>
        <taxon>Vertebrata</taxon>
        <taxon>Cyclostomata</taxon>
        <taxon>Hyperoartia</taxon>
        <taxon>Petromyzontiformes</taxon>
        <taxon>Petromyzontidae</taxon>
        <taxon>Petromyzon</taxon>
    </lineage>
</organism>
<reference evidence="7 8" key="1">
    <citation type="submission" date="2025-04" db="UniProtKB">
        <authorList>
            <consortium name="RefSeq"/>
        </authorList>
    </citation>
    <scope>IDENTIFICATION</scope>
    <source>
        <tissue evidence="7 8">Sperm</tissue>
    </source>
</reference>
<evidence type="ECO:0000313" key="8">
    <source>
        <dbReference type="RefSeq" id="XP_032827950.1"/>
    </source>
</evidence>
<dbReference type="GO" id="GO:0005615">
    <property type="term" value="C:extracellular space"/>
    <property type="evidence" value="ECO:0007669"/>
    <property type="project" value="TreeGrafter"/>
</dbReference>
<dbReference type="KEGG" id="pmrn:116952580"/>
<keyword evidence="6" id="KW-1185">Reference proteome</keyword>
<feature type="domain" description="LRRNT" evidence="5">
    <location>
        <begin position="36"/>
        <end position="79"/>
    </location>
</feature>
<evidence type="ECO:0000313" key="9">
    <source>
        <dbReference type="RefSeq" id="XP_032827952.1"/>
    </source>
</evidence>
<accession>A0AAJ7U1F9</accession>
<dbReference type="InterPro" id="IPR003591">
    <property type="entry name" value="Leu-rich_rpt_typical-subtyp"/>
</dbReference>
<dbReference type="SMART" id="SM00369">
    <property type="entry name" value="LRR_TYP"/>
    <property type="match status" value="4"/>
</dbReference>
<dbReference type="SMART" id="SM00013">
    <property type="entry name" value="LRRNT"/>
    <property type="match status" value="1"/>
</dbReference>
<evidence type="ECO:0000256" key="2">
    <source>
        <dbReference type="ARBA" id="ARBA00022729"/>
    </source>
</evidence>
<protein>
    <submittedName>
        <fullName evidence="7 8">Tsukushin</fullName>
    </submittedName>
</protein>
<feature type="chain" id="PRO_5044709427" evidence="4">
    <location>
        <begin position="28"/>
        <end position="373"/>
    </location>
</feature>
<name>A0AAJ7U1F9_PETMA</name>
<dbReference type="SUPFAM" id="SSF52058">
    <property type="entry name" value="L domain-like"/>
    <property type="match status" value="1"/>
</dbReference>
<proteinExistence type="predicted"/>
<evidence type="ECO:0000313" key="6">
    <source>
        <dbReference type="Proteomes" id="UP001318040"/>
    </source>
</evidence>
<keyword evidence="2 4" id="KW-0732">Signal</keyword>
<dbReference type="RefSeq" id="XP_032827952.1">
    <property type="nucleotide sequence ID" value="XM_032972061.1"/>
</dbReference>
<dbReference type="RefSeq" id="XP_032827949.1">
    <property type="nucleotide sequence ID" value="XM_032972058.1"/>
</dbReference>
<dbReference type="Gene3D" id="3.80.10.10">
    <property type="entry name" value="Ribonuclease Inhibitor"/>
    <property type="match status" value="2"/>
</dbReference>
<dbReference type="PANTHER" id="PTHR24373">
    <property type="entry name" value="SLIT RELATED LEUCINE-RICH REPEAT NEURONAL PROTEIN"/>
    <property type="match status" value="1"/>
</dbReference>
<evidence type="ECO:0000259" key="5">
    <source>
        <dbReference type="SMART" id="SM00013"/>
    </source>
</evidence>
<keyword evidence="1" id="KW-0433">Leucine-rich repeat</keyword>
<dbReference type="InterPro" id="IPR000372">
    <property type="entry name" value="LRRNT"/>
</dbReference>
<dbReference type="Pfam" id="PF01462">
    <property type="entry name" value="LRRNT"/>
    <property type="match status" value="1"/>
</dbReference>
<gene>
    <name evidence="7 8 9" type="primary">TSKU</name>
</gene>
<feature type="signal peptide" evidence="4">
    <location>
        <begin position="1"/>
        <end position="27"/>
    </location>
</feature>
<dbReference type="RefSeq" id="XP_032827950.1">
    <property type="nucleotide sequence ID" value="XM_032972059.1"/>
</dbReference>
<dbReference type="AlphaFoldDB" id="A0AAJ7U1F9"/>
<evidence type="ECO:0000256" key="3">
    <source>
        <dbReference type="ARBA" id="ARBA00022737"/>
    </source>
</evidence>
<sequence>MPPAGRRPACPLLPLLLLLCLTWPALAPMGANTGPSCPNGCACHLDSYGRFSSYSLTRVDCSSSGLRDFPATLPLTTTHLSLVDNHLGPTVNPGGPGYTTLLALNLSHNGVKRLHKGTFSRLRYLDALDLSYNAVGQVDAGAFERAPLSTIDLSHNALSDEFDLSAFEADLPVIGVQRLSLDLSHNRISALKRKGGGGGGGAPAGTLHIRSLNLAANALMEAPPPELLRHLPDLQYLSLDSNPITRLRQSAFFHLRDLTHLSLRNLAPDVHFSRGTFRGLEGTLQVLDLSENCQSGVTLLGVELGELRSLFELQLSVSDDPSLALLPAALGLPLAGAWKCWEPRYPKGRAATHKVTGGCMNVACYRFPAHETL</sequence>